<evidence type="ECO:0000259" key="2">
    <source>
        <dbReference type="PROSITE" id="PS50934"/>
    </source>
</evidence>
<dbReference type="SUPFAM" id="SSF46689">
    <property type="entry name" value="Homeodomain-like"/>
    <property type="match status" value="1"/>
</dbReference>
<organism evidence="3 4">
    <name type="scientific">Daldinia eschscholtzii</name>
    <dbReference type="NCBI Taxonomy" id="292717"/>
    <lineage>
        <taxon>Eukaryota</taxon>
        <taxon>Fungi</taxon>
        <taxon>Dikarya</taxon>
        <taxon>Ascomycota</taxon>
        <taxon>Pezizomycotina</taxon>
        <taxon>Sordariomycetes</taxon>
        <taxon>Xylariomycetidae</taxon>
        <taxon>Xylariales</taxon>
        <taxon>Hypoxylaceae</taxon>
        <taxon>Daldinia</taxon>
    </lineage>
</organism>
<reference evidence="3 4" key="1">
    <citation type="journal article" date="2024" name="Front Chem Biol">
        <title>Unveiling the potential of Daldinia eschscholtzii MFLUCC 19-0629 through bioactivity and bioinformatics studies for enhanced sustainable agriculture production.</title>
        <authorList>
            <person name="Brooks S."/>
            <person name="Weaver J.A."/>
            <person name="Klomchit A."/>
            <person name="Alharthi S.A."/>
            <person name="Onlamun T."/>
            <person name="Nurani R."/>
            <person name="Vong T.K."/>
            <person name="Alberti F."/>
            <person name="Greco C."/>
        </authorList>
    </citation>
    <scope>NUCLEOTIDE SEQUENCE [LARGE SCALE GENOMIC DNA]</scope>
    <source>
        <strain evidence="3">MFLUCC 19-0629</strain>
    </source>
</reference>
<feature type="domain" description="SWIRM" evidence="2">
    <location>
        <begin position="296"/>
        <end position="393"/>
    </location>
</feature>
<dbReference type="EMBL" id="JBANMG010000002">
    <property type="protein sequence ID" value="KAK6956155.1"/>
    <property type="molecule type" value="Genomic_DNA"/>
</dbReference>
<feature type="compositionally biased region" description="Polar residues" evidence="1">
    <location>
        <begin position="243"/>
        <end position="255"/>
    </location>
</feature>
<sequence length="393" mass="44184">MSTTGSNMEKTAMAPIASSTVSGSGFKKPLDISSLMSPPEPPRLESFSQGRESNPMGPALSDVRRLHPLSPISPPISPATNVDDHSVNSASSTSTAVQDPILYPPQDVSRSPQQQPLFAQDDSIDVRRIVDEHVNMRSADMFKNACPPKREDYELVLSFRSQVMALYNKDRKSWLRREREFLLADRRAGARNNQFKPQPKPILPAKVPQVRKETQRTKTVRPAKVVKSSQPNATAPRPIRSYPTMNPGQSSNRPPSATPDPSPRRAVAPNREDKDFASLPNLCPPLNTLPERSNSLKVDWKGTPIDLSNDPNRHLLHPDEITLAANLRLDCATYLTSKRRMFIRRRECLKMGKEFRKTDAQQACKIDVNKASKLWTAFEKVGWLKQAWMEDYL</sequence>
<protein>
    <recommendedName>
        <fullName evidence="2">SWIRM domain-containing protein</fullName>
    </recommendedName>
</protein>
<dbReference type="FunFam" id="1.10.10.10:FF:000087">
    <property type="entry name" value="Transcriptional adapter 2"/>
    <property type="match status" value="1"/>
</dbReference>
<dbReference type="GO" id="GO:0003713">
    <property type="term" value="F:transcription coactivator activity"/>
    <property type="evidence" value="ECO:0007669"/>
    <property type="project" value="TreeGrafter"/>
</dbReference>
<evidence type="ECO:0000313" key="3">
    <source>
        <dbReference type="EMBL" id="KAK6956155.1"/>
    </source>
</evidence>
<dbReference type="InterPro" id="IPR009057">
    <property type="entry name" value="Homeodomain-like_sf"/>
</dbReference>
<dbReference type="Proteomes" id="UP001369815">
    <property type="component" value="Unassembled WGS sequence"/>
</dbReference>
<dbReference type="GO" id="GO:0006338">
    <property type="term" value="P:chromatin remodeling"/>
    <property type="evidence" value="ECO:0007669"/>
    <property type="project" value="TreeGrafter"/>
</dbReference>
<dbReference type="PANTHER" id="PTHR12374:SF21">
    <property type="entry name" value="SWIRM DOMAIN-CONTAINING PROTEIN FUN19-RELATED"/>
    <property type="match status" value="1"/>
</dbReference>
<proteinExistence type="predicted"/>
<feature type="compositionally biased region" description="Low complexity" evidence="1">
    <location>
        <begin position="279"/>
        <end position="290"/>
    </location>
</feature>
<feature type="region of interest" description="Disordered" evidence="1">
    <location>
        <begin position="275"/>
        <end position="294"/>
    </location>
</feature>
<dbReference type="PROSITE" id="PS50934">
    <property type="entry name" value="SWIRM"/>
    <property type="match status" value="1"/>
</dbReference>
<feature type="region of interest" description="Disordered" evidence="1">
    <location>
        <begin position="1"/>
        <end position="113"/>
    </location>
</feature>
<dbReference type="Gene3D" id="1.10.10.10">
    <property type="entry name" value="Winged helix-like DNA-binding domain superfamily/Winged helix DNA-binding domain"/>
    <property type="match status" value="1"/>
</dbReference>
<dbReference type="GO" id="GO:0070210">
    <property type="term" value="C:Rpd3L-Expanded complex"/>
    <property type="evidence" value="ECO:0007669"/>
    <property type="project" value="TreeGrafter"/>
</dbReference>
<accession>A0AAX6MU59</accession>
<evidence type="ECO:0000256" key="1">
    <source>
        <dbReference type="SAM" id="MobiDB-lite"/>
    </source>
</evidence>
<dbReference type="Pfam" id="PF04433">
    <property type="entry name" value="SWIRM"/>
    <property type="match status" value="1"/>
</dbReference>
<dbReference type="GO" id="GO:0006357">
    <property type="term" value="P:regulation of transcription by RNA polymerase II"/>
    <property type="evidence" value="ECO:0007669"/>
    <property type="project" value="TreeGrafter"/>
</dbReference>
<name>A0AAX6MU59_9PEZI</name>
<comment type="caution">
    <text evidence="3">The sequence shown here is derived from an EMBL/GenBank/DDBJ whole genome shotgun (WGS) entry which is preliminary data.</text>
</comment>
<dbReference type="InterPro" id="IPR007526">
    <property type="entry name" value="SWIRM"/>
</dbReference>
<feature type="region of interest" description="Disordered" evidence="1">
    <location>
        <begin position="192"/>
        <end position="268"/>
    </location>
</feature>
<feature type="compositionally biased region" description="Low complexity" evidence="1">
    <location>
        <begin position="87"/>
        <end position="97"/>
    </location>
</feature>
<evidence type="ECO:0000313" key="4">
    <source>
        <dbReference type="Proteomes" id="UP001369815"/>
    </source>
</evidence>
<dbReference type="AlphaFoldDB" id="A0AAX6MU59"/>
<gene>
    <name evidence="3" type="ORF">Daesc_001428</name>
</gene>
<dbReference type="PANTHER" id="PTHR12374">
    <property type="entry name" value="TRANSCRIPTIONAL ADAPTOR 2 ADA2 -RELATED"/>
    <property type="match status" value="1"/>
</dbReference>
<keyword evidence="4" id="KW-1185">Reference proteome</keyword>
<dbReference type="InterPro" id="IPR036388">
    <property type="entry name" value="WH-like_DNA-bd_sf"/>
</dbReference>
<dbReference type="GO" id="GO:0003682">
    <property type="term" value="F:chromatin binding"/>
    <property type="evidence" value="ECO:0007669"/>
    <property type="project" value="TreeGrafter"/>
</dbReference>